<gene>
    <name evidence="6" type="ORF">DAI18_14455</name>
</gene>
<evidence type="ECO:0000259" key="5">
    <source>
        <dbReference type="PROSITE" id="PS50931"/>
    </source>
</evidence>
<dbReference type="EMBL" id="CP028519">
    <property type="protein sequence ID" value="AVY96113.1"/>
    <property type="molecule type" value="Genomic_DNA"/>
</dbReference>
<evidence type="ECO:0000256" key="4">
    <source>
        <dbReference type="ARBA" id="ARBA00023163"/>
    </source>
</evidence>
<dbReference type="GO" id="GO:0003700">
    <property type="term" value="F:DNA-binding transcription factor activity"/>
    <property type="evidence" value="ECO:0007669"/>
    <property type="project" value="InterPro"/>
</dbReference>
<dbReference type="PANTHER" id="PTHR30126">
    <property type="entry name" value="HTH-TYPE TRANSCRIPTIONAL REGULATOR"/>
    <property type="match status" value="1"/>
</dbReference>
<dbReference type="SUPFAM" id="SSF46785">
    <property type="entry name" value="Winged helix' DNA-binding domain"/>
    <property type="match status" value="1"/>
</dbReference>
<dbReference type="InterPro" id="IPR036388">
    <property type="entry name" value="WH-like_DNA-bd_sf"/>
</dbReference>
<dbReference type="Pfam" id="PF00126">
    <property type="entry name" value="HTH_1"/>
    <property type="match status" value="1"/>
</dbReference>
<dbReference type="Pfam" id="PF03466">
    <property type="entry name" value="LysR_substrate"/>
    <property type="match status" value="1"/>
</dbReference>
<evidence type="ECO:0000256" key="2">
    <source>
        <dbReference type="ARBA" id="ARBA00023015"/>
    </source>
</evidence>
<dbReference type="CDD" id="cd05466">
    <property type="entry name" value="PBP2_LTTR_substrate"/>
    <property type="match status" value="1"/>
</dbReference>
<dbReference type="InterPro" id="IPR005119">
    <property type="entry name" value="LysR_subst-bd"/>
</dbReference>
<keyword evidence="7" id="KW-1185">Reference proteome</keyword>
<dbReference type="Gene3D" id="1.10.10.10">
    <property type="entry name" value="Winged helix-like DNA-binding domain superfamily/Winged helix DNA-binding domain"/>
    <property type="match status" value="1"/>
</dbReference>
<dbReference type="InterPro" id="IPR000847">
    <property type="entry name" value="LysR_HTH_N"/>
</dbReference>
<dbReference type="STRING" id="1122240.GCA_000620105_01399"/>
<comment type="similarity">
    <text evidence="1">Belongs to the LysR transcriptional regulatory family.</text>
</comment>
<reference evidence="6 7" key="1">
    <citation type="submission" date="2018-04" db="EMBL/GenBank/DDBJ databases">
        <title>Denitrifier Microvirgula.</title>
        <authorList>
            <person name="Anderson E."/>
            <person name="Jang J."/>
            <person name="Ishii S."/>
        </authorList>
    </citation>
    <scope>NUCLEOTIDE SEQUENCE [LARGE SCALE GENOMIC DNA]</scope>
    <source>
        <strain evidence="6 7">BE2.4</strain>
    </source>
</reference>
<evidence type="ECO:0000313" key="6">
    <source>
        <dbReference type="EMBL" id="AVY96113.1"/>
    </source>
</evidence>
<proteinExistence type="inferred from homology"/>
<feature type="domain" description="HTH lysR-type" evidence="5">
    <location>
        <begin position="1"/>
        <end position="58"/>
    </location>
</feature>
<evidence type="ECO:0000256" key="1">
    <source>
        <dbReference type="ARBA" id="ARBA00009437"/>
    </source>
</evidence>
<evidence type="ECO:0000313" key="7">
    <source>
        <dbReference type="Proteomes" id="UP000244173"/>
    </source>
</evidence>
<dbReference type="Proteomes" id="UP000244173">
    <property type="component" value="Chromosome"/>
</dbReference>
<protein>
    <submittedName>
        <fullName evidence="6">LysR family transcriptional regulator</fullName>
    </submittedName>
</protein>
<dbReference type="InterPro" id="IPR036390">
    <property type="entry name" value="WH_DNA-bd_sf"/>
</dbReference>
<dbReference type="PANTHER" id="PTHR30126:SF2">
    <property type="entry name" value="HTH-TYPE TRANSCRIPTIONAL REGULATOR YJIE"/>
    <property type="match status" value="1"/>
</dbReference>
<dbReference type="PROSITE" id="PS50931">
    <property type="entry name" value="HTH_LYSR"/>
    <property type="match status" value="1"/>
</dbReference>
<dbReference type="GO" id="GO:0000976">
    <property type="term" value="F:transcription cis-regulatory region binding"/>
    <property type="evidence" value="ECO:0007669"/>
    <property type="project" value="TreeGrafter"/>
</dbReference>
<name>A0A2S0PFP0_9NEIS</name>
<keyword evidence="4" id="KW-0804">Transcription</keyword>
<organism evidence="6 7">
    <name type="scientific">Microvirgula aerodenitrificans</name>
    <dbReference type="NCBI Taxonomy" id="57480"/>
    <lineage>
        <taxon>Bacteria</taxon>
        <taxon>Pseudomonadati</taxon>
        <taxon>Pseudomonadota</taxon>
        <taxon>Betaproteobacteria</taxon>
        <taxon>Neisseriales</taxon>
        <taxon>Aquaspirillaceae</taxon>
        <taxon>Microvirgula</taxon>
    </lineage>
</organism>
<dbReference type="OrthoDB" id="8715249at2"/>
<sequence>METRWLEDFLVLAETGSFTHSAQARHLTQPAFSRRIQALENWVGTELIDRTSYPTTLTPAGVVFRERAADMLNQVLATRALLQGMKPLPEDTLSFSVPHTLSFSFFPKWLTQMEARFGQLACRLQASNVHDALLSLVEGGADLLLCYHHPKKPVELPPTHYAGLRLGVESLRPYARCGRDRVPRFRLPGTREAPAPLLGYAANAYFRLMTELILDNAPEPCHLTLRYETDMAEGLKNMALEGHGIAFLPQSAVTREVRHGQLAPAAGDEWGVDMEIRVYRRLKPARPAVETFWSFLQDQYAPI</sequence>
<dbReference type="PRINTS" id="PR00039">
    <property type="entry name" value="HTHLYSR"/>
</dbReference>
<dbReference type="AlphaFoldDB" id="A0A2S0PFP0"/>
<evidence type="ECO:0000256" key="3">
    <source>
        <dbReference type="ARBA" id="ARBA00023125"/>
    </source>
</evidence>
<dbReference type="SUPFAM" id="SSF53850">
    <property type="entry name" value="Periplasmic binding protein-like II"/>
    <property type="match status" value="1"/>
</dbReference>
<keyword evidence="2" id="KW-0805">Transcription regulation</keyword>
<keyword evidence="3" id="KW-0238">DNA-binding</keyword>
<dbReference type="Gene3D" id="3.40.190.10">
    <property type="entry name" value="Periplasmic binding protein-like II"/>
    <property type="match status" value="2"/>
</dbReference>
<dbReference type="KEGG" id="maer:DAI18_14455"/>
<accession>A0A2S0PFP0</accession>